<dbReference type="Proteomes" id="UP000078368">
    <property type="component" value="Unassembled WGS sequence"/>
</dbReference>
<accession>A0A179B1K0</accession>
<evidence type="ECO:0000313" key="2">
    <source>
        <dbReference type="EMBL" id="OAP85380.1"/>
    </source>
</evidence>
<evidence type="ECO:0008006" key="4">
    <source>
        <dbReference type="Google" id="ProtNLM"/>
    </source>
</evidence>
<organism evidence="2 3">
    <name type="scientific">Peptidiphaga gingivicola</name>
    <dbReference type="NCBI Taxonomy" id="2741497"/>
    <lineage>
        <taxon>Bacteria</taxon>
        <taxon>Bacillati</taxon>
        <taxon>Actinomycetota</taxon>
        <taxon>Actinomycetes</taxon>
        <taxon>Actinomycetales</taxon>
        <taxon>Actinomycetaceae</taxon>
        <taxon>Peptidiphaga</taxon>
    </lineage>
</organism>
<dbReference type="RefSeq" id="WP_064231973.1">
    <property type="nucleotide sequence ID" value="NZ_LVZK01000003.1"/>
</dbReference>
<dbReference type="EMBL" id="LVZK01000003">
    <property type="protein sequence ID" value="OAP85380.1"/>
    <property type="molecule type" value="Genomic_DNA"/>
</dbReference>
<name>A0A179B1K0_9ACTO</name>
<gene>
    <name evidence="2" type="ORF">A4H34_09815</name>
</gene>
<keyword evidence="3" id="KW-1185">Reference proteome</keyword>
<protein>
    <recommendedName>
        <fullName evidence="4">LXG domain-containing protein</fullName>
    </recommendedName>
</protein>
<dbReference type="STRING" id="1823756.A4H34_09815"/>
<evidence type="ECO:0000256" key="1">
    <source>
        <dbReference type="SAM" id="MobiDB-lite"/>
    </source>
</evidence>
<evidence type="ECO:0000313" key="3">
    <source>
        <dbReference type="Proteomes" id="UP000078368"/>
    </source>
</evidence>
<feature type="region of interest" description="Disordered" evidence="1">
    <location>
        <begin position="102"/>
        <end position="130"/>
    </location>
</feature>
<comment type="caution">
    <text evidence="2">The sequence shown here is derived from an EMBL/GenBank/DDBJ whole genome shotgun (WGS) entry which is preliminary data.</text>
</comment>
<dbReference type="AlphaFoldDB" id="A0A179B1K0"/>
<reference evidence="2 3" key="1">
    <citation type="submission" date="2016-04" db="EMBL/GenBank/DDBJ databases">
        <title>Peptidophaga gingivicola gen. nov., sp. nov., isolated from human subgingival plaque.</title>
        <authorList>
            <person name="Beall C.J."/>
            <person name="Mokrzan E.M."/>
            <person name="Griffen A.L."/>
            <person name="Leys E.J."/>
        </authorList>
    </citation>
    <scope>NUCLEOTIDE SEQUENCE [LARGE SCALE GENOMIC DNA]</scope>
    <source>
        <strain evidence="2 3">BA112</strain>
    </source>
</reference>
<proteinExistence type="predicted"/>
<sequence length="366" mass="39693">MVTIDTEFKSDLASIQQHINDLDSKATTLNDCVSDFSGVRKRVNSAWPSGKTADAADVEMYNYAADLEDACNDIKTYKGYVQSLYDALTPVKDELEAMRGNAEDNDLEIKNNVIQEPEKPGNGASNGDKKDYDFKVRVFNRLKERSKKARDDEASAHSTFQSSCKGVLKAEIDPMAEYYRTPGVLMTGGPPSILSRAVDQAEPEIRDEPKTFSKLGDYAKAIGMPEKVVSIADQFADIVPDGGVGEQVLKGFGKLTGFADIGLNALQGLDTFVHSYQEQKETSSHNPENSPLEVEIQSTMRGAWEANPNFLNAAAGLVGDAGGPLGSFLLGEAAEMAGGGSHWLFDSTAENVINHFGVLDCVDWTD</sequence>